<evidence type="ECO:0000259" key="5">
    <source>
        <dbReference type="Pfam" id="PF01464"/>
    </source>
</evidence>
<keyword evidence="3 4" id="KW-0732">Signal</keyword>
<evidence type="ECO:0000256" key="3">
    <source>
        <dbReference type="ARBA" id="ARBA00022729"/>
    </source>
</evidence>
<dbReference type="Proteomes" id="UP000009081">
    <property type="component" value="Plasmid megaplasmid"/>
</dbReference>
<feature type="domain" description="Transglycosylase SLT" evidence="5">
    <location>
        <begin position="245"/>
        <end position="346"/>
    </location>
</feature>
<dbReference type="InterPro" id="IPR008939">
    <property type="entry name" value="Lytic_TGlycosylase_superhlx_U"/>
</dbReference>
<dbReference type="Pfam" id="PF01464">
    <property type="entry name" value="SLT"/>
    <property type="match status" value="1"/>
</dbReference>
<dbReference type="SUPFAM" id="SSF53955">
    <property type="entry name" value="Lysozyme-like"/>
    <property type="match status" value="1"/>
</dbReference>
<dbReference type="InterPro" id="IPR008258">
    <property type="entry name" value="Transglycosylase_SLT_dom_1"/>
</dbReference>
<reference evidence="6 7" key="1">
    <citation type="journal article" date="2009" name="PLoS ONE">
        <title>Methylobacterium genome sequences: a reference blueprint to investigate microbial metabolism of C1 compounds from natural and industrial sources.</title>
        <authorList>
            <person name="Vuilleumier S."/>
            <person name="Chistoserdova L."/>
            <person name="Lee M.-C."/>
            <person name="Bringel F."/>
            <person name="Lajus A."/>
            <person name="Zhou Y."/>
            <person name="Gourion B."/>
            <person name="Barbe V."/>
            <person name="Chang J."/>
            <person name="Cruveiller S."/>
            <person name="Dossat C."/>
            <person name="Gillett W."/>
            <person name="Gruffaz C."/>
            <person name="Haugen E."/>
            <person name="Hourcade E."/>
            <person name="Levy R."/>
            <person name="Mangenot S."/>
            <person name="Muller E."/>
            <person name="Nadalig T."/>
            <person name="Pagni M."/>
            <person name="Penny C."/>
            <person name="Peyraud R."/>
            <person name="Robinson D.G."/>
            <person name="Roche D."/>
            <person name="Rouy Z."/>
            <person name="Saenampechek C."/>
            <person name="Salvignol G."/>
            <person name="Vallenet D."/>
            <person name="Wu Z."/>
            <person name="Marx C.J."/>
            <person name="Vorholt J.A."/>
            <person name="Olson M.V."/>
            <person name="Kaul R."/>
            <person name="Weissenbach J."/>
            <person name="Medigue C."/>
            <person name="Lidstrom M.E."/>
        </authorList>
    </citation>
    <scope>NUCLEOTIDE SEQUENCE [LARGE SCALE GENOMIC DNA]</scope>
    <source>
        <strain evidence="7">ATCC 14718 / DSM 1338 / JCM 2805 / NCIMB 9133 / AM1</strain>
    </source>
</reference>
<dbReference type="GO" id="GO:0042597">
    <property type="term" value="C:periplasmic space"/>
    <property type="evidence" value="ECO:0007669"/>
    <property type="project" value="InterPro"/>
</dbReference>
<evidence type="ECO:0000313" key="6">
    <source>
        <dbReference type="EMBL" id="ACS43414.1"/>
    </source>
</evidence>
<evidence type="ECO:0000313" key="7">
    <source>
        <dbReference type="Proteomes" id="UP000009081"/>
    </source>
</evidence>
<dbReference type="InterPro" id="IPR023346">
    <property type="entry name" value="Lysozyme-like_dom_sf"/>
</dbReference>
<proteinExistence type="inferred from homology"/>
<dbReference type="HOGENOM" id="CLU_701452_0_0_5"/>
<comment type="similarity">
    <text evidence="1">Belongs to the transglycosylase Slt family.</text>
</comment>
<dbReference type="GO" id="GO:0004553">
    <property type="term" value="F:hydrolase activity, hydrolyzing O-glycosyl compounds"/>
    <property type="evidence" value="ECO:0007669"/>
    <property type="project" value="InterPro"/>
</dbReference>
<dbReference type="PANTHER" id="PTHR37423">
    <property type="entry name" value="SOLUBLE LYTIC MUREIN TRANSGLYCOSYLASE-RELATED"/>
    <property type="match status" value="1"/>
</dbReference>
<feature type="signal peptide" evidence="4">
    <location>
        <begin position="1"/>
        <end position="22"/>
    </location>
</feature>
<dbReference type="KEGG" id="mea:Mex_2p0567"/>
<geneLocation type="plasmid" evidence="6 7">
    <name>megaplasmid</name>
</geneLocation>
<keyword evidence="7" id="KW-1185">Reference proteome</keyword>
<protein>
    <recommendedName>
        <fullName evidence="5">Transglycosylase SLT domain-containing protein</fullName>
    </recommendedName>
</protein>
<keyword evidence="6" id="KW-0614">Plasmid</keyword>
<comment type="similarity">
    <text evidence="2">Belongs to the virb1 family.</text>
</comment>
<evidence type="ECO:0000256" key="4">
    <source>
        <dbReference type="SAM" id="SignalP"/>
    </source>
</evidence>
<dbReference type="Gene3D" id="1.25.20.10">
    <property type="entry name" value="Bacterial muramidases"/>
    <property type="match status" value="1"/>
</dbReference>
<feature type="chain" id="PRO_5002948538" description="Transglycosylase SLT domain-containing protein" evidence="4">
    <location>
        <begin position="23"/>
        <end position="393"/>
    </location>
</feature>
<dbReference type="Gene3D" id="1.10.530.10">
    <property type="match status" value="1"/>
</dbReference>
<dbReference type="SUPFAM" id="SSF48435">
    <property type="entry name" value="Bacterial muramidases"/>
    <property type="match status" value="1"/>
</dbReference>
<gene>
    <name evidence="6" type="ordered locus">MexAM1_META2p0567</name>
</gene>
<dbReference type="CAZy" id="GH23">
    <property type="family name" value="Glycoside Hydrolase Family 23"/>
</dbReference>
<dbReference type="CDD" id="cd13401">
    <property type="entry name" value="Slt70-like"/>
    <property type="match status" value="1"/>
</dbReference>
<dbReference type="AlphaFoldDB" id="C5B4N2"/>
<dbReference type="PANTHER" id="PTHR37423:SF2">
    <property type="entry name" value="MEMBRANE-BOUND LYTIC MUREIN TRANSGLYCOSYLASE C"/>
    <property type="match status" value="1"/>
</dbReference>
<evidence type="ECO:0000256" key="2">
    <source>
        <dbReference type="ARBA" id="ARBA00009387"/>
    </source>
</evidence>
<name>C5B4N2_METEA</name>
<sequence>MTMKRLLAAALAIVLGPAAASAETKDFARLRNAAMESAHRGAVVEAYAAARNIMVGRHVMDGSFLSGMIALRYLNRADLAAEHFKQMAMLTDEPAEKSKAGFWLGRALGAMGRPDDARKAYFAAAQHAHTFYGQAAAARSGVKIELPAAAGRLAGASDVQVALASAEGQLARAAQAAGDKALRNAALKRIASGDARRLVIGCGVASEIGAYDYAVDLARQGERNGISLVDCGWPQVKIGWTDPRGPRELVWAVAREESKFDQIQTSGKGAQGFMQVMPGTAQHVGRRAGIAIDPVQMRINRDYNVAVGSNYLAGLLAQFAGNPVLAVAAYNAGPQRVNEWMAARGDPRTGAIDVIDWIEEIPFSETRNYVKKVVANYVVYLAKRTVQSASAGQ</sequence>
<evidence type="ECO:0000256" key="1">
    <source>
        <dbReference type="ARBA" id="ARBA00007734"/>
    </source>
</evidence>
<organism evidence="6 7">
    <name type="scientific">Methylorubrum extorquens (strain ATCC 14718 / DSM 1338 / JCM 2805 / NCIMB 9133 / AM1)</name>
    <name type="common">Methylobacterium extorquens</name>
    <dbReference type="NCBI Taxonomy" id="272630"/>
    <lineage>
        <taxon>Bacteria</taxon>
        <taxon>Pseudomonadati</taxon>
        <taxon>Pseudomonadota</taxon>
        <taxon>Alphaproteobacteria</taxon>
        <taxon>Hyphomicrobiales</taxon>
        <taxon>Methylobacteriaceae</taxon>
        <taxon>Methylorubrum</taxon>
    </lineage>
</organism>
<accession>C5B4N2</accession>
<dbReference type="EMBL" id="CP001511">
    <property type="protein sequence ID" value="ACS43414.1"/>
    <property type="molecule type" value="Genomic_DNA"/>
</dbReference>